<accession>E2ZM45</accession>
<dbReference type="AlphaFoldDB" id="E2ZM45"/>
<gene>
    <name evidence="1" type="ORF">HMPREF9436_02756</name>
</gene>
<name>E2ZM45_9FIRM</name>
<organism evidence="1 2">
    <name type="scientific">Faecalibacterium cf. prausnitzii KLE1255</name>
    <dbReference type="NCBI Taxonomy" id="748224"/>
    <lineage>
        <taxon>Bacteria</taxon>
        <taxon>Bacillati</taxon>
        <taxon>Bacillota</taxon>
        <taxon>Clostridia</taxon>
        <taxon>Eubacteriales</taxon>
        <taxon>Oscillospiraceae</taxon>
        <taxon>Faecalibacterium</taxon>
    </lineage>
</organism>
<dbReference type="Proteomes" id="UP000006028">
    <property type="component" value="Unassembled WGS sequence"/>
</dbReference>
<dbReference type="eggNOG" id="ENOG502ZCWC">
    <property type="taxonomic scope" value="Bacteria"/>
</dbReference>
<dbReference type="BioCyc" id="FCF748224-HMP:GTSS-1940-MONOMER"/>
<proteinExistence type="predicted"/>
<protein>
    <submittedName>
        <fullName evidence="1">Uncharacterized protein</fullName>
    </submittedName>
</protein>
<dbReference type="EMBL" id="AECU01000202">
    <property type="protein sequence ID" value="EFQ05740.1"/>
    <property type="molecule type" value="Genomic_DNA"/>
</dbReference>
<comment type="caution">
    <text evidence="1">The sequence shown here is derived from an EMBL/GenBank/DDBJ whole genome shotgun (WGS) entry which is preliminary data.</text>
</comment>
<sequence length="47" mass="5351">MGGVLPPHFRQKKSRRPFSDFLLGVPLCWRLIFSCKSSGQVDPMCVE</sequence>
<evidence type="ECO:0000313" key="1">
    <source>
        <dbReference type="EMBL" id="EFQ05740.1"/>
    </source>
</evidence>
<reference evidence="1 2" key="1">
    <citation type="submission" date="2010-08" db="EMBL/GenBank/DDBJ databases">
        <authorList>
            <person name="Weinstock G."/>
            <person name="Sodergren E."/>
            <person name="Clifton S."/>
            <person name="Fulton L."/>
            <person name="Fulton B."/>
            <person name="Courtney L."/>
            <person name="Fronick C."/>
            <person name="Harrison M."/>
            <person name="Strong C."/>
            <person name="Farmer C."/>
            <person name="Delahaunty K."/>
            <person name="Markovic C."/>
            <person name="Hall O."/>
            <person name="Minx P."/>
            <person name="Tomlinson C."/>
            <person name="Mitreva M."/>
            <person name="Hou S."/>
            <person name="Chen J."/>
            <person name="Wollam A."/>
            <person name="Pepin K.H."/>
            <person name="Johnson M."/>
            <person name="Bhonagiri V."/>
            <person name="Zhang X."/>
            <person name="Suruliraj S."/>
            <person name="Warren W."/>
            <person name="Chinwalla A."/>
            <person name="Mardis E.R."/>
            <person name="Wilson R.K."/>
        </authorList>
    </citation>
    <scope>NUCLEOTIDE SEQUENCE [LARGE SCALE GENOMIC DNA]</scope>
    <source>
        <strain evidence="1 2">KLE1255</strain>
    </source>
</reference>
<evidence type="ECO:0000313" key="2">
    <source>
        <dbReference type="Proteomes" id="UP000006028"/>
    </source>
</evidence>
<dbReference type="HOGENOM" id="CLU_3064533_0_0_9"/>